<keyword evidence="3" id="KW-1185">Reference proteome</keyword>
<dbReference type="OrthoDB" id="2141317at2759"/>
<name>A0A1Y2BMH3_9FUNG</name>
<feature type="region of interest" description="Disordered" evidence="1">
    <location>
        <begin position="146"/>
        <end position="179"/>
    </location>
</feature>
<evidence type="ECO:0000256" key="1">
    <source>
        <dbReference type="SAM" id="MobiDB-lite"/>
    </source>
</evidence>
<comment type="caution">
    <text evidence="2">The sequence shown here is derived from an EMBL/GenBank/DDBJ whole genome shotgun (WGS) entry which is preliminary data.</text>
</comment>
<feature type="compositionally biased region" description="Polar residues" evidence="1">
    <location>
        <begin position="67"/>
        <end position="108"/>
    </location>
</feature>
<protein>
    <submittedName>
        <fullName evidence="2">Uncharacterized protein</fullName>
    </submittedName>
</protein>
<evidence type="ECO:0000313" key="2">
    <source>
        <dbReference type="EMBL" id="ORY35961.1"/>
    </source>
</evidence>
<feature type="region of interest" description="Disordered" evidence="1">
    <location>
        <begin position="199"/>
        <end position="223"/>
    </location>
</feature>
<feature type="region of interest" description="Disordered" evidence="1">
    <location>
        <begin position="58"/>
        <end position="108"/>
    </location>
</feature>
<accession>A0A1Y2BMH3</accession>
<gene>
    <name evidence="2" type="ORF">BCR33DRAFT_722438</name>
</gene>
<organism evidence="2 3">
    <name type="scientific">Rhizoclosmatium globosum</name>
    <dbReference type="NCBI Taxonomy" id="329046"/>
    <lineage>
        <taxon>Eukaryota</taxon>
        <taxon>Fungi</taxon>
        <taxon>Fungi incertae sedis</taxon>
        <taxon>Chytridiomycota</taxon>
        <taxon>Chytridiomycota incertae sedis</taxon>
        <taxon>Chytridiomycetes</taxon>
        <taxon>Chytridiales</taxon>
        <taxon>Chytriomycetaceae</taxon>
        <taxon>Rhizoclosmatium</taxon>
    </lineage>
</organism>
<dbReference type="EMBL" id="MCGO01000059">
    <property type="protein sequence ID" value="ORY35961.1"/>
    <property type="molecule type" value="Genomic_DNA"/>
</dbReference>
<dbReference type="Proteomes" id="UP000193642">
    <property type="component" value="Unassembled WGS sequence"/>
</dbReference>
<proteinExistence type="predicted"/>
<reference evidence="2 3" key="1">
    <citation type="submission" date="2016-07" db="EMBL/GenBank/DDBJ databases">
        <title>Pervasive Adenine N6-methylation of Active Genes in Fungi.</title>
        <authorList>
            <consortium name="DOE Joint Genome Institute"/>
            <person name="Mondo S.J."/>
            <person name="Dannebaum R.O."/>
            <person name="Kuo R.C."/>
            <person name="Labutti K."/>
            <person name="Haridas S."/>
            <person name="Kuo A."/>
            <person name="Salamov A."/>
            <person name="Ahrendt S.R."/>
            <person name="Lipzen A."/>
            <person name="Sullivan W."/>
            <person name="Andreopoulos W.B."/>
            <person name="Clum A."/>
            <person name="Lindquist E."/>
            <person name="Daum C."/>
            <person name="Ramamoorthy G.K."/>
            <person name="Gryganskyi A."/>
            <person name="Culley D."/>
            <person name="Magnuson J.K."/>
            <person name="James T.Y."/>
            <person name="O'Malley M.A."/>
            <person name="Stajich J.E."/>
            <person name="Spatafora J.W."/>
            <person name="Visel A."/>
            <person name="Grigoriev I.V."/>
        </authorList>
    </citation>
    <scope>NUCLEOTIDE SEQUENCE [LARGE SCALE GENOMIC DNA]</scope>
    <source>
        <strain evidence="2 3">JEL800</strain>
    </source>
</reference>
<feature type="compositionally biased region" description="Low complexity" evidence="1">
    <location>
        <begin position="167"/>
        <end position="179"/>
    </location>
</feature>
<evidence type="ECO:0000313" key="3">
    <source>
        <dbReference type="Proteomes" id="UP000193642"/>
    </source>
</evidence>
<dbReference type="AlphaFoldDB" id="A0A1Y2BMH3"/>
<sequence>MHRGGYTTSSDHFEYLSVPNSATVALGIAGTKNRSKASLSHLELHNRLYAQHHGLKQYSKHIPPSSKGLSKPTTPYASASRPPTVSPQHYTTGSQQQQNLKDTPTRVSPQLTEENLKLHTKLSKNQPMSYVERISLWRQSLPDKFEDEQDARDSIRRTSAANHKRPTTTTTTSSSMMLPGSSSVRAGLSGSANTVHQLHQGAKKRYDDRTGGNDGGRSTNSALFRPLPSLASLSNLPYATEHGDVSASQSKLGKQTSQSSGVEIKTGVFRMLPVHENDNAHELSYEFCKTNNLLNSVEALTNHVTLSMSTFSGK</sequence>